<evidence type="ECO:0000256" key="9">
    <source>
        <dbReference type="HAMAP-Rule" id="MF_01554"/>
    </source>
</evidence>
<comment type="function">
    <text evidence="9">Catalyzes the conversion of glucosamine-6-phosphate to glucosamine-1-phosphate.</text>
</comment>
<evidence type="ECO:0000259" key="12">
    <source>
        <dbReference type="Pfam" id="PF02879"/>
    </source>
</evidence>
<dbReference type="GO" id="GO:0005829">
    <property type="term" value="C:cytosol"/>
    <property type="evidence" value="ECO:0007669"/>
    <property type="project" value="TreeGrafter"/>
</dbReference>
<dbReference type="Proteomes" id="UP000014387">
    <property type="component" value="Unassembled WGS sequence"/>
</dbReference>
<dbReference type="InterPro" id="IPR050060">
    <property type="entry name" value="Phosphoglucosamine_mutase"/>
</dbReference>
<comment type="PTM">
    <text evidence="9">Activated by phosphorylation.</text>
</comment>
<protein>
    <recommendedName>
        <fullName evidence="8 9">Phosphoglucosamine mutase</fullName>
        <ecNumber evidence="7 9">5.4.2.10</ecNumber>
    </recommendedName>
</protein>
<evidence type="ECO:0000259" key="10">
    <source>
        <dbReference type="Pfam" id="PF00408"/>
    </source>
</evidence>
<dbReference type="Gene3D" id="3.30.310.50">
    <property type="entry name" value="Alpha-D-phosphohexomutase, C-terminal domain"/>
    <property type="match status" value="1"/>
</dbReference>
<feature type="binding site" evidence="9">
    <location>
        <position position="242"/>
    </location>
    <ligand>
        <name>Mg(2+)</name>
        <dbReference type="ChEBI" id="CHEBI:18420"/>
    </ligand>
</feature>
<dbReference type="InterPro" id="IPR005843">
    <property type="entry name" value="A-D-PHexomutase_C"/>
</dbReference>
<dbReference type="PRINTS" id="PR00509">
    <property type="entry name" value="PGMPMM"/>
</dbReference>
<reference evidence="14 15" key="1">
    <citation type="submission" date="2013-05" db="EMBL/GenBank/DDBJ databases">
        <title>The Genome Sequence of Actinomyces europaeus ACS-120-V-COL10B.</title>
        <authorList>
            <consortium name="The Broad Institute Genomics Platform"/>
            <person name="Earl A."/>
            <person name="Ward D."/>
            <person name="Feldgarden M."/>
            <person name="Gevers D."/>
            <person name="Saerens B."/>
            <person name="Vaneechoutte M."/>
            <person name="Walker B."/>
            <person name="Young S."/>
            <person name="Zeng Q."/>
            <person name="Gargeya S."/>
            <person name="Fitzgerald M."/>
            <person name="Haas B."/>
            <person name="Abouelleil A."/>
            <person name="Allen A.W."/>
            <person name="Alvarado L."/>
            <person name="Arachchi H.M."/>
            <person name="Berlin A.M."/>
            <person name="Chapman S.B."/>
            <person name="Gainer-Dewar J."/>
            <person name="Goldberg J."/>
            <person name="Griggs A."/>
            <person name="Gujja S."/>
            <person name="Hansen M."/>
            <person name="Howarth C."/>
            <person name="Imamovic A."/>
            <person name="Ireland A."/>
            <person name="Larimer J."/>
            <person name="McCowan C."/>
            <person name="Murphy C."/>
            <person name="Pearson M."/>
            <person name="Poon T.W."/>
            <person name="Priest M."/>
            <person name="Roberts A."/>
            <person name="Saif S."/>
            <person name="Shea T."/>
            <person name="Sisk P."/>
            <person name="Sykes S."/>
            <person name="Wortman J."/>
            <person name="Nusbaum C."/>
            <person name="Birren B."/>
        </authorList>
    </citation>
    <scope>NUCLEOTIDE SEQUENCE [LARGE SCALE GENOMIC DNA]</scope>
    <source>
        <strain evidence="14 15">ACS-120-V-Col10b</strain>
    </source>
</reference>
<dbReference type="FunFam" id="3.40.120.10:FF:000001">
    <property type="entry name" value="Phosphoglucosamine mutase"/>
    <property type="match status" value="1"/>
</dbReference>
<evidence type="ECO:0000313" key="15">
    <source>
        <dbReference type="Proteomes" id="UP000014387"/>
    </source>
</evidence>
<dbReference type="SUPFAM" id="SSF53738">
    <property type="entry name" value="Phosphoglucomutase, first 3 domains"/>
    <property type="match status" value="3"/>
</dbReference>
<dbReference type="InterPro" id="IPR005841">
    <property type="entry name" value="Alpha-D-phosphohexomutase_SF"/>
</dbReference>
<comment type="cofactor">
    <cofactor evidence="9">
        <name>Mg(2+)</name>
        <dbReference type="ChEBI" id="CHEBI:18420"/>
    </cofactor>
    <text evidence="9">Binds 1 Mg(2+) ion per subunit.</text>
</comment>
<dbReference type="EMBL" id="AGWN01000001">
    <property type="protein sequence ID" value="EPD30994.1"/>
    <property type="molecule type" value="Genomic_DNA"/>
</dbReference>
<dbReference type="InterPro" id="IPR005846">
    <property type="entry name" value="A-D-PHexomutase_a/b/a-III"/>
</dbReference>
<keyword evidence="4 9" id="KW-0460">Magnesium</keyword>
<dbReference type="NCBIfam" id="TIGR01455">
    <property type="entry name" value="glmM"/>
    <property type="match status" value="1"/>
</dbReference>
<evidence type="ECO:0000256" key="3">
    <source>
        <dbReference type="ARBA" id="ARBA00022723"/>
    </source>
</evidence>
<evidence type="ECO:0000256" key="8">
    <source>
        <dbReference type="ARBA" id="ARBA00068193"/>
    </source>
</evidence>
<dbReference type="GO" id="GO:0004615">
    <property type="term" value="F:phosphomannomutase activity"/>
    <property type="evidence" value="ECO:0007669"/>
    <property type="project" value="TreeGrafter"/>
</dbReference>
<feature type="domain" description="Alpha-D-phosphohexomutase alpha/beta/alpha" evidence="13">
    <location>
        <begin position="259"/>
        <end position="367"/>
    </location>
</feature>
<keyword evidence="5 9" id="KW-0413">Isomerase</keyword>
<dbReference type="FunFam" id="3.40.120.10:FF:000002">
    <property type="entry name" value="Phosphoglucosamine mutase"/>
    <property type="match status" value="1"/>
</dbReference>
<keyword evidence="15" id="KW-1185">Reference proteome</keyword>
<dbReference type="PANTHER" id="PTHR42946">
    <property type="entry name" value="PHOSPHOHEXOSE MUTASE"/>
    <property type="match status" value="1"/>
</dbReference>
<organism evidence="14 15">
    <name type="scientific">Gleimia europaea ACS-120-V-Col10b</name>
    <dbReference type="NCBI Taxonomy" id="883069"/>
    <lineage>
        <taxon>Bacteria</taxon>
        <taxon>Bacillati</taxon>
        <taxon>Actinomycetota</taxon>
        <taxon>Actinomycetes</taxon>
        <taxon>Actinomycetales</taxon>
        <taxon>Actinomycetaceae</taxon>
        <taxon>Gleimia</taxon>
    </lineage>
</organism>
<keyword evidence="3 9" id="KW-0479">Metal-binding</keyword>
<dbReference type="Pfam" id="PF02879">
    <property type="entry name" value="PGM_PMM_II"/>
    <property type="match status" value="1"/>
</dbReference>
<evidence type="ECO:0000256" key="2">
    <source>
        <dbReference type="ARBA" id="ARBA00022553"/>
    </source>
</evidence>
<feature type="binding site" evidence="9">
    <location>
        <position position="246"/>
    </location>
    <ligand>
        <name>Mg(2+)</name>
        <dbReference type="ChEBI" id="CHEBI:18420"/>
    </ligand>
</feature>
<dbReference type="GO" id="GO:0008966">
    <property type="term" value="F:phosphoglucosamine mutase activity"/>
    <property type="evidence" value="ECO:0007669"/>
    <property type="project" value="UniProtKB-UniRule"/>
</dbReference>
<dbReference type="FunFam" id="3.30.310.50:FF:000001">
    <property type="entry name" value="Phosphoglucosamine mutase"/>
    <property type="match status" value="1"/>
</dbReference>
<dbReference type="SUPFAM" id="SSF55957">
    <property type="entry name" value="Phosphoglucomutase, C-terminal domain"/>
    <property type="match status" value="1"/>
</dbReference>
<dbReference type="EC" id="5.4.2.10" evidence="7 9"/>
<dbReference type="AlphaFoldDB" id="A0A9W5VWL1"/>
<evidence type="ECO:0000313" key="14">
    <source>
        <dbReference type="EMBL" id="EPD30994.1"/>
    </source>
</evidence>
<evidence type="ECO:0000256" key="1">
    <source>
        <dbReference type="ARBA" id="ARBA00010231"/>
    </source>
</evidence>
<evidence type="ECO:0000256" key="7">
    <source>
        <dbReference type="ARBA" id="ARBA00066330"/>
    </source>
</evidence>
<feature type="active site" description="Phosphoserine intermediate" evidence="9">
    <location>
        <position position="104"/>
    </location>
</feature>
<comment type="caution">
    <text evidence="14">The sequence shown here is derived from an EMBL/GenBank/DDBJ whole genome shotgun (WGS) entry which is preliminary data.</text>
</comment>
<dbReference type="Pfam" id="PF00408">
    <property type="entry name" value="PGM_PMM_IV"/>
    <property type="match status" value="1"/>
</dbReference>
<dbReference type="InterPro" id="IPR006352">
    <property type="entry name" value="GlmM_bact"/>
</dbReference>
<feature type="binding site" evidence="9">
    <location>
        <position position="244"/>
    </location>
    <ligand>
        <name>Mg(2+)</name>
        <dbReference type="ChEBI" id="CHEBI:18420"/>
    </ligand>
</feature>
<feature type="domain" description="Alpha-D-phosphohexomutase alpha/beta/alpha" evidence="11">
    <location>
        <begin position="3"/>
        <end position="135"/>
    </location>
</feature>
<dbReference type="OrthoDB" id="9803322at2"/>
<dbReference type="InterPro" id="IPR036900">
    <property type="entry name" value="A-D-PHexomutase_C_sf"/>
</dbReference>
<feature type="domain" description="Alpha-D-phosphohexomutase alpha/beta/alpha" evidence="12">
    <location>
        <begin position="160"/>
        <end position="255"/>
    </location>
</feature>
<keyword evidence="2 9" id="KW-0597">Phosphoprotein</keyword>
<feature type="binding site" description="via phosphate group" evidence="9">
    <location>
        <position position="104"/>
    </location>
    <ligand>
        <name>Mg(2+)</name>
        <dbReference type="ChEBI" id="CHEBI:18420"/>
    </ligand>
</feature>
<dbReference type="GO" id="GO:0006048">
    <property type="term" value="P:UDP-N-acetylglucosamine biosynthetic process"/>
    <property type="evidence" value="ECO:0007669"/>
    <property type="project" value="TreeGrafter"/>
</dbReference>
<accession>A0A9W5VWL1</accession>
<dbReference type="GO" id="GO:0005975">
    <property type="term" value="P:carbohydrate metabolic process"/>
    <property type="evidence" value="ECO:0007669"/>
    <property type="project" value="InterPro"/>
</dbReference>
<dbReference type="Pfam" id="PF02880">
    <property type="entry name" value="PGM_PMM_III"/>
    <property type="match status" value="1"/>
</dbReference>
<dbReference type="Gene3D" id="3.40.120.10">
    <property type="entry name" value="Alpha-D-Glucose-1,6-Bisphosphate, subunit A, domain 3"/>
    <property type="match status" value="3"/>
</dbReference>
<comment type="similarity">
    <text evidence="1 9">Belongs to the phosphohexose mutase family.</text>
</comment>
<dbReference type="Pfam" id="PF02878">
    <property type="entry name" value="PGM_PMM_I"/>
    <property type="match status" value="1"/>
</dbReference>
<dbReference type="InterPro" id="IPR016055">
    <property type="entry name" value="A-D-PHexomutase_a/b/a-I/II/III"/>
</dbReference>
<dbReference type="InterPro" id="IPR005844">
    <property type="entry name" value="A-D-PHexomutase_a/b/a-I"/>
</dbReference>
<proteinExistence type="inferred from homology"/>
<dbReference type="RefSeq" id="WP_016444106.1">
    <property type="nucleotide sequence ID" value="NZ_KE150266.1"/>
</dbReference>
<dbReference type="InterPro" id="IPR005845">
    <property type="entry name" value="A-D-PHexomutase_a/b/a-II"/>
</dbReference>
<feature type="domain" description="Alpha-D-phosphohexomutase C-terminal" evidence="10">
    <location>
        <begin position="376"/>
        <end position="440"/>
    </location>
</feature>
<dbReference type="GO" id="GO:0000287">
    <property type="term" value="F:magnesium ion binding"/>
    <property type="evidence" value="ECO:0007669"/>
    <property type="project" value="UniProtKB-UniRule"/>
</dbReference>
<dbReference type="GO" id="GO:0009252">
    <property type="term" value="P:peptidoglycan biosynthetic process"/>
    <property type="evidence" value="ECO:0007669"/>
    <property type="project" value="TreeGrafter"/>
</dbReference>
<evidence type="ECO:0000256" key="5">
    <source>
        <dbReference type="ARBA" id="ARBA00023235"/>
    </source>
</evidence>
<dbReference type="CDD" id="cd05802">
    <property type="entry name" value="GlmM"/>
    <property type="match status" value="1"/>
</dbReference>
<gene>
    <name evidence="9" type="primary">glmM</name>
    <name evidence="14" type="ORF">HMPREF9238_00750</name>
</gene>
<sequence>MPRMFGTDGVRGLANRDITPHLALELGEAAARYVARSSNGSGTRPRAIIGRDTRVSGEFLDHALAAGLAAAGMDVTRIGVATTPMVAHLTATENVELGAMISASHNPMPDNGIKFFAHGGFKLEDRVEDTIERLIGEPWERPVGDAVGEIEFDDSRASSSYIEHLVGAVGTSLKGMRIAVDAANGSASRFGPEALREAGADVVVINASPDGRNINHDCGSTHPEQLQAFTVASKADFGVAYDGDADRCLAVDADGNLVDGDKIMGALALDLRRRGKLFDDTLVITVMSNLGLVLAMKEQGIKTVQTAVGDRYVLEEMRAKGYTLGGEQSGHVIASHHATTGDGVLTSLLIARMLKETDRSLAEATAFVKRLPQILINVGGVDKKRTDDEAVVAAVREAEERLGETGRVVLRPSGTEPLVRVMVEAATQEQADREAGLIADVVKERLTL</sequence>
<comment type="catalytic activity">
    <reaction evidence="6 9">
        <text>alpha-D-glucosamine 1-phosphate = D-glucosamine 6-phosphate</text>
        <dbReference type="Rhea" id="RHEA:23424"/>
        <dbReference type="ChEBI" id="CHEBI:58516"/>
        <dbReference type="ChEBI" id="CHEBI:58725"/>
        <dbReference type="EC" id="5.4.2.10"/>
    </reaction>
</comment>
<dbReference type="PANTHER" id="PTHR42946:SF1">
    <property type="entry name" value="PHOSPHOGLUCOMUTASE (ALPHA-D-GLUCOSE-1,6-BISPHOSPHATE-DEPENDENT)"/>
    <property type="match status" value="1"/>
</dbReference>
<dbReference type="HAMAP" id="MF_01554_B">
    <property type="entry name" value="GlmM_B"/>
    <property type="match status" value="1"/>
</dbReference>
<evidence type="ECO:0000259" key="13">
    <source>
        <dbReference type="Pfam" id="PF02880"/>
    </source>
</evidence>
<evidence type="ECO:0000256" key="4">
    <source>
        <dbReference type="ARBA" id="ARBA00022842"/>
    </source>
</evidence>
<evidence type="ECO:0000256" key="6">
    <source>
        <dbReference type="ARBA" id="ARBA00050364"/>
    </source>
</evidence>
<name>A0A9W5VWL1_9ACTO</name>
<evidence type="ECO:0000259" key="11">
    <source>
        <dbReference type="Pfam" id="PF02878"/>
    </source>
</evidence>
<feature type="modified residue" description="Phosphoserine" evidence="9">
    <location>
        <position position="104"/>
    </location>
</feature>